<dbReference type="Proteomes" id="UP000473699">
    <property type="component" value="Unassembled WGS sequence"/>
</dbReference>
<dbReference type="InterPro" id="IPR052030">
    <property type="entry name" value="Peptidase_M20/M20A_hydrolases"/>
</dbReference>
<dbReference type="GO" id="GO:0071713">
    <property type="term" value="F:para-aminobenzoyl-glutamate hydrolase activity"/>
    <property type="evidence" value="ECO:0007669"/>
    <property type="project" value="TreeGrafter"/>
</dbReference>
<dbReference type="FunFam" id="3.30.70.360:FF:000004">
    <property type="entry name" value="Peptidase M20 domain-containing protein 2"/>
    <property type="match status" value="1"/>
</dbReference>
<evidence type="ECO:0000313" key="3">
    <source>
        <dbReference type="Proteomes" id="UP000473699"/>
    </source>
</evidence>
<dbReference type="SUPFAM" id="SSF53187">
    <property type="entry name" value="Zn-dependent exopeptidases"/>
    <property type="match status" value="1"/>
</dbReference>
<dbReference type="AlphaFoldDB" id="A0A6L5YCR4"/>
<proteinExistence type="predicted"/>
<dbReference type="Pfam" id="PF07687">
    <property type="entry name" value="M20_dimer"/>
    <property type="match status" value="1"/>
</dbReference>
<sequence>MVGEVALKAIQAREEQFVAHAKKIWEHPETAYNEVNTCAVTAELLRELGFAVETGLYGMPTALRASWGSGGPVIGFLGEFDALPGLSQKVSTCQEAVQEGAPGEGCGHNLLCAAPLAAAYGLKEELRAFGRPGTVVYYGCPAEETLTGKVFMARGGAFRELDIAFSWHGGTKNCVMRGVMTGLNSAKFHFVGRTSHAGGAPENGRSALDAVELMNVGANYLREHVTMDNRIHYVITEGGMAPNIVPDKACVWYFVRALTREAVEDTYRRLVLVAEGAAHMTETKVEIEFLGGCYPTLENRVLGDALHQSLQEVERPVWTEEELEFAEAINVQNPNYDQIKRRPDYDGPLGVSVGIREENGFGSTDVGDVQHIVPCAEVNTASWNCAAPGHSWQVTSCAGSSIGMKGMLYGARALALTASKAAADPQLVAAAKAEFLKATRGEPYRCPIPADIPVPMPGTA</sequence>
<dbReference type="RefSeq" id="WP_154528999.1">
    <property type="nucleotide sequence ID" value="NZ_JAXDZJ010000044.1"/>
</dbReference>
<accession>A0A6L5YCR4</accession>
<reference evidence="2 3" key="1">
    <citation type="submission" date="2019-08" db="EMBL/GenBank/DDBJ databases">
        <title>In-depth cultivation of the pig gut microbiome towards novel bacterial diversity and tailored functional studies.</title>
        <authorList>
            <person name="Wylensek D."/>
            <person name="Hitch T.C.A."/>
            <person name="Clavel T."/>
        </authorList>
    </citation>
    <scope>NUCLEOTIDE SEQUENCE [LARGE SCALE GENOMIC DNA]</scope>
    <source>
        <strain evidence="2 3">SM-530-WT-4B</strain>
    </source>
</reference>
<protein>
    <submittedName>
        <fullName evidence="2">Amidohydrolase</fullName>
    </submittedName>
</protein>
<keyword evidence="2" id="KW-0378">Hydrolase</keyword>
<dbReference type="InterPro" id="IPR017439">
    <property type="entry name" value="Amidohydrolase"/>
</dbReference>
<dbReference type="GO" id="GO:0046657">
    <property type="term" value="P:folic acid catabolic process"/>
    <property type="evidence" value="ECO:0007669"/>
    <property type="project" value="TreeGrafter"/>
</dbReference>
<dbReference type="Gene3D" id="3.40.630.10">
    <property type="entry name" value="Zn peptidases"/>
    <property type="match status" value="1"/>
</dbReference>
<dbReference type="PANTHER" id="PTHR30575:SF0">
    <property type="entry name" value="XAA-ARG DIPEPTIDASE"/>
    <property type="match status" value="1"/>
</dbReference>
<dbReference type="Gene3D" id="3.30.70.360">
    <property type="match status" value="1"/>
</dbReference>
<dbReference type="SUPFAM" id="SSF55031">
    <property type="entry name" value="Bacterial exopeptidase dimerisation domain"/>
    <property type="match status" value="1"/>
</dbReference>
<name>A0A6L5YCR4_9BACT</name>
<evidence type="ECO:0000313" key="2">
    <source>
        <dbReference type="EMBL" id="MST55915.1"/>
    </source>
</evidence>
<gene>
    <name evidence="2" type="ORF">FYJ74_07715</name>
</gene>
<dbReference type="EMBL" id="VUNH01000007">
    <property type="protein sequence ID" value="MST55915.1"/>
    <property type="molecule type" value="Genomic_DNA"/>
</dbReference>
<dbReference type="InterPro" id="IPR036264">
    <property type="entry name" value="Bact_exopeptidase_dim_dom"/>
</dbReference>
<dbReference type="GO" id="GO:0016805">
    <property type="term" value="F:dipeptidase activity"/>
    <property type="evidence" value="ECO:0007669"/>
    <property type="project" value="TreeGrafter"/>
</dbReference>
<dbReference type="InterPro" id="IPR011650">
    <property type="entry name" value="Peptidase_M20_dimer"/>
</dbReference>
<feature type="domain" description="Peptidase M20 dimerisation" evidence="1">
    <location>
        <begin position="182"/>
        <end position="270"/>
    </location>
</feature>
<dbReference type="PIRSF" id="PIRSF037227">
    <property type="entry name" value="Aminobenzoyl-glu_utiliz_pB"/>
    <property type="match status" value="1"/>
</dbReference>
<evidence type="ECO:0000259" key="1">
    <source>
        <dbReference type="Pfam" id="PF07687"/>
    </source>
</evidence>
<comment type="caution">
    <text evidence="2">The sequence shown here is derived from an EMBL/GenBank/DDBJ whole genome shotgun (WGS) entry which is preliminary data.</text>
</comment>
<keyword evidence="3" id="KW-1185">Reference proteome</keyword>
<organism evidence="2 3">
    <name type="scientific">Pyramidobacter porci</name>
    <dbReference type="NCBI Taxonomy" id="2605789"/>
    <lineage>
        <taxon>Bacteria</taxon>
        <taxon>Thermotogati</taxon>
        <taxon>Synergistota</taxon>
        <taxon>Synergistia</taxon>
        <taxon>Synergistales</taxon>
        <taxon>Dethiosulfovibrionaceae</taxon>
        <taxon>Pyramidobacter</taxon>
    </lineage>
</organism>
<dbReference type="NCBIfam" id="TIGR01891">
    <property type="entry name" value="amidohydrolases"/>
    <property type="match status" value="1"/>
</dbReference>
<dbReference type="GO" id="GO:0005737">
    <property type="term" value="C:cytoplasm"/>
    <property type="evidence" value="ECO:0007669"/>
    <property type="project" value="TreeGrafter"/>
</dbReference>
<dbReference type="InterPro" id="IPR017145">
    <property type="entry name" value="Aminobenzoyl-glu_utiliz_pB"/>
</dbReference>
<dbReference type="PANTHER" id="PTHR30575">
    <property type="entry name" value="PEPTIDASE M20"/>
    <property type="match status" value="1"/>
</dbReference>